<dbReference type="SUPFAM" id="SSF53098">
    <property type="entry name" value="Ribonuclease H-like"/>
    <property type="match status" value="1"/>
</dbReference>
<name>A0AAV3PAX1_LITER</name>
<dbReference type="PANTHER" id="PTHR42648:SF31">
    <property type="entry name" value="RNA-DIRECTED DNA POLYMERASE"/>
    <property type="match status" value="1"/>
</dbReference>
<dbReference type="GO" id="GO:0008233">
    <property type="term" value="F:peptidase activity"/>
    <property type="evidence" value="ECO:0007669"/>
    <property type="project" value="UniProtKB-KW"/>
</dbReference>
<dbReference type="InterPro" id="IPR012337">
    <property type="entry name" value="RNaseH-like_sf"/>
</dbReference>
<proteinExistence type="predicted"/>
<accession>A0AAV3PAX1</accession>
<dbReference type="PANTHER" id="PTHR42648">
    <property type="entry name" value="TRANSPOSASE, PUTATIVE-RELATED"/>
    <property type="match status" value="1"/>
</dbReference>
<protein>
    <recommendedName>
        <fullName evidence="3">Integrase catalytic domain-containing protein</fullName>
    </recommendedName>
</protein>
<dbReference type="Pfam" id="PF13976">
    <property type="entry name" value="gag_pre-integrs"/>
    <property type="match status" value="1"/>
</dbReference>
<evidence type="ECO:0000256" key="1">
    <source>
        <dbReference type="ARBA" id="ARBA00022670"/>
    </source>
</evidence>
<dbReference type="InterPro" id="IPR054722">
    <property type="entry name" value="PolX-like_BBD"/>
</dbReference>
<dbReference type="Gene3D" id="3.30.420.10">
    <property type="entry name" value="Ribonuclease H-like superfamily/Ribonuclease H"/>
    <property type="match status" value="1"/>
</dbReference>
<keyword evidence="1" id="KW-0378">Hydrolase</keyword>
<feature type="domain" description="Integrase catalytic" evidence="3">
    <location>
        <begin position="356"/>
        <end position="453"/>
    </location>
</feature>
<comment type="caution">
    <text evidence="4">The sequence shown here is derived from an EMBL/GenBank/DDBJ whole genome shotgun (WGS) entry which is preliminary data.</text>
</comment>
<dbReference type="Pfam" id="PF22936">
    <property type="entry name" value="Pol_BBD"/>
    <property type="match status" value="1"/>
</dbReference>
<evidence type="ECO:0000256" key="2">
    <source>
        <dbReference type="SAM" id="MobiDB-lite"/>
    </source>
</evidence>
<dbReference type="AlphaFoldDB" id="A0AAV3PAX1"/>
<evidence type="ECO:0000313" key="4">
    <source>
        <dbReference type="EMBL" id="GAA0148852.1"/>
    </source>
</evidence>
<dbReference type="GO" id="GO:0006508">
    <property type="term" value="P:proteolysis"/>
    <property type="evidence" value="ECO:0007669"/>
    <property type="project" value="UniProtKB-KW"/>
</dbReference>
<dbReference type="GO" id="GO:0003676">
    <property type="term" value="F:nucleic acid binding"/>
    <property type="evidence" value="ECO:0007669"/>
    <property type="project" value="InterPro"/>
</dbReference>
<dbReference type="Proteomes" id="UP001454036">
    <property type="component" value="Unassembled WGS sequence"/>
</dbReference>
<organism evidence="4 5">
    <name type="scientific">Lithospermum erythrorhizon</name>
    <name type="common">Purple gromwell</name>
    <name type="synonym">Lithospermum officinale var. erythrorhizon</name>
    <dbReference type="NCBI Taxonomy" id="34254"/>
    <lineage>
        <taxon>Eukaryota</taxon>
        <taxon>Viridiplantae</taxon>
        <taxon>Streptophyta</taxon>
        <taxon>Embryophyta</taxon>
        <taxon>Tracheophyta</taxon>
        <taxon>Spermatophyta</taxon>
        <taxon>Magnoliopsida</taxon>
        <taxon>eudicotyledons</taxon>
        <taxon>Gunneridae</taxon>
        <taxon>Pentapetalae</taxon>
        <taxon>asterids</taxon>
        <taxon>lamiids</taxon>
        <taxon>Boraginales</taxon>
        <taxon>Boraginaceae</taxon>
        <taxon>Boraginoideae</taxon>
        <taxon>Lithospermeae</taxon>
        <taxon>Lithospermum</taxon>
    </lineage>
</organism>
<dbReference type="InterPro" id="IPR036397">
    <property type="entry name" value="RNaseH_sf"/>
</dbReference>
<dbReference type="PROSITE" id="PS50994">
    <property type="entry name" value="INTEGRASE"/>
    <property type="match status" value="1"/>
</dbReference>
<dbReference type="InterPro" id="IPR001584">
    <property type="entry name" value="Integrase_cat-core"/>
</dbReference>
<evidence type="ECO:0000313" key="5">
    <source>
        <dbReference type="Proteomes" id="UP001454036"/>
    </source>
</evidence>
<keyword evidence="5" id="KW-1185">Reference proteome</keyword>
<dbReference type="GO" id="GO:0015074">
    <property type="term" value="P:DNA integration"/>
    <property type="evidence" value="ECO:0007669"/>
    <property type="project" value="InterPro"/>
</dbReference>
<gene>
    <name evidence="4" type="ORF">LIER_08181</name>
</gene>
<evidence type="ECO:0000259" key="3">
    <source>
        <dbReference type="PROSITE" id="PS50994"/>
    </source>
</evidence>
<dbReference type="EMBL" id="BAABME010001310">
    <property type="protein sequence ID" value="GAA0148852.1"/>
    <property type="molecule type" value="Genomic_DNA"/>
</dbReference>
<sequence>MSVANNFGKLQPLWDELATYDPLPACSCGFCLCDLGEQFQQKQDNDRLHEFLCGINKEKFDGLRSSLLSQDPSPILDRAYHAMLQEEQLQGSQASAISDVVLTMAVAPLPRGRGTGRGSAAGAGSVGRGRGGWSGSAPAPGRGCGLGPFARAAAAGADIGLNDKLTGKLFVSNLIIDSGASSHITGDLSILSDSIDISACRVGLPDGHLYSAVKRGNVYLSSHFVLRDVLYVPQFTCNLISVTQLTNSMNCVVKITKNVCIIQDPISRNLIGLGERRNGLYYFCSAPEAWLLHVNRKVSPDLWHRRLGHPSDRVVKALPFISSTCTLSNKACIVCHQTKHSRDSFVSSEHKATRCFELIHCHLWGPYNTMSSCSARYFITIVDDFSRAVWLFLFVDKNEVYKYFMQFCAMIDRQFQAKVQIVRSDNGTDFLCLREYFSCEGIIFQTSCVGTPQ</sequence>
<dbReference type="InterPro" id="IPR025724">
    <property type="entry name" value="GAG-pre-integrase_dom"/>
</dbReference>
<reference evidence="4 5" key="1">
    <citation type="submission" date="2024-01" db="EMBL/GenBank/DDBJ databases">
        <title>The complete chloroplast genome sequence of Lithospermum erythrorhizon: insights into the phylogenetic relationship among Boraginaceae species and the maternal lineages of purple gromwells.</title>
        <authorList>
            <person name="Okada T."/>
            <person name="Watanabe K."/>
        </authorList>
    </citation>
    <scope>NUCLEOTIDE SEQUENCE [LARGE SCALE GENOMIC DNA]</scope>
</reference>
<dbReference type="InterPro" id="IPR039537">
    <property type="entry name" value="Retrotran_Ty1/copia-like"/>
</dbReference>
<feature type="compositionally biased region" description="Gly residues" evidence="2">
    <location>
        <begin position="113"/>
        <end position="134"/>
    </location>
</feature>
<keyword evidence="1" id="KW-0645">Protease</keyword>
<feature type="region of interest" description="Disordered" evidence="2">
    <location>
        <begin position="113"/>
        <end position="139"/>
    </location>
</feature>